<dbReference type="EMBL" id="JAHZIK010000506">
    <property type="protein sequence ID" value="MBW7456135.1"/>
    <property type="molecule type" value="Genomic_DNA"/>
</dbReference>
<dbReference type="InterPro" id="IPR018060">
    <property type="entry name" value="HTH_AraC"/>
</dbReference>
<feature type="domain" description="HTH araC/xylS-type" evidence="4">
    <location>
        <begin position="197"/>
        <end position="295"/>
    </location>
</feature>
<evidence type="ECO:0000256" key="1">
    <source>
        <dbReference type="ARBA" id="ARBA00023015"/>
    </source>
</evidence>
<dbReference type="Gene3D" id="1.10.10.60">
    <property type="entry name" value="Homeodomain-like"/>
    <property type="match status" value="2"/>
</dbReference>
<dbReference type="Proteomes" id="UP001519887">
    <property type="component" value="Unassembled WGS sequence"/>
</dbReference>
<protein>
    <submittedName>
        <fullName evidence="5">Helix-turn-helix domain-containing protein</fullName>
    </submittedName>
</protein>
<dbReference type="PANTHER" id="PTHR43280">
    <property type="entry name" value="ARAC-FAMILY TRANSCRIPTIONAL REGULATOR"/>
    <property type="match status" value="1"/>
</dbReference>
<keyword evidence="1" id="KW-0805">Transcription regulation</keyword>
<dbReference type="PRINTS" id="PR00032">
    <property type="entry name" value="HTHARAC"/>
</dbReference>
<gene>
    <name evidence="5" type="ORF">K0U00_19070</name>
</gene>
<dbReference type="SUPFAM" id="SSF46689">
    <property type="entry name" value="Homeodomain-like"/>
    <property type="match status" value="2"/>
</dbReference>
<reference evidence="5 6" key="1">
    <citation type="submission" date="2021-07" db="EMBL/GenBank/DDBJ databases">
        <title>Paenibacillus radiodurans sp. nov., isolated from the southeastern edge of Tengger Desert.</title>
        <authorList>
            <person name="Zhang G."/>
        </authorList>
    </citation>
    <scope>NUCLEOTIDE SEQUENCE [LARGE SCALE GENOMIC DNA]</scope>
    <source>
        <strain evidence="5 6">CCM 7311</strain>
    </source>
</reference>
<comment type="caution">
    <text evidence="5">The sequence shown here is derived from an EMBL/GenBank/DDBJ whole genome shotgun (WGS) entry which is preliminary data.</text>
</comment>
<dbReference type="Pfam" id="PF12833">
    <property type="entry name" value="HTH_18"/>
    <property type="match status" value="1"/>
</dbReference>
<evidence type="ECO:0000256" key="2">
    <source>
        <dbReference type="ARBA" id="ARBA00023125"/>
    </source>
</evidence>
<accession>A0ABS7C5D5</accession>
<dbReference type="InterPro" id="IPR009057">
    <property type="entry name" value="Homeodomain-like_sf"/>
</dbReference>
<dbReference type="InterPro" id="IPR020449">
    <property type="entry name" value="Tscrpt_reg_AraC-type_HTH"/>
</dbReference>
<dbReference type="PROSITE" id="PS00041">
    <property type="entry name" value="HTH_ARAC_FAMILY_1"/>
    <property type="match status" value="1"/>
</dbReference>
<keyword evidence="3" id="KW-0804">Transcription</keyword>
<keyword evidence="6" id="KW-1185">Reference proteome</keyword>
<keyword evidence="2" id="KW-0238">DNA-binding</keyword>
<dbReference type="SMART" id="SM00342">
    <property type="entry name" value="HTH_ARAC"/>
    <property type="match status" value="1"/>
</dbReference>
<organism evidence="5 6">
    <name type="scientific">Paenibacillus sepulcri</name>
    <dbReference type="NCBI Taxonomy" id="359917"/>
    <lineage>
        <taxon>Bacteria</taxon>
        <taxon>Bacillati</taxon>
        <taxon>Bacillota</taxon>
        <taxon>Bacilli</taxon>
        <taxon>Bacillales</taxon>
        <taxon>Paenibacillaceae</taxon>
        <taxon>Paenibacillus</taxon>
    </lineage>
</organism>
<dbReference type="PROSITE" id="PS01124">
    <property type="entry name" value="HTH_ARAC_FAMILY_2"/>
    <property type="match status" value="1"/>
</dbReference>
<dbReference type="PANTHER" id="PTHR43280:SF2">
    <property type="entry name" value="HTH-TYPE TRANSCRIPTIONAL REGULATOR EXSA"/>
    <property type="match status" value="1"/>
</dbReference>
<name>A0ABS7C5D5_9BACL</name>
<evidence type="ECO:0000313" key="6">
    <source>
        <dbReference type="Proteomes" id="UP001519887"/>
    </source>
</evidence>
<sequence length="299" mass="34125">RALPPREIKMKLQAVCQELIEQAREQYGLLCCIAVSSQYKQLRELPEAFAEASTLMDSSFFRAEEPVLFPENGHAAGEMGKQSIIRDLEQFNQMLEHATSGEMIKHLEKVLEQIRGYSEGNILVAKGLLSDVCLVAARYYFRLTGDEFGMNKRIDEILDDVYRLPNMQAASDYLALFVKGIKTKLENGDKEYSLVVKKSVDYINNHFAENLSLTLVADHLGISSSYLSRLLRMETGINFVDLVYKARIEAAKRLLKDPKNKVNEVGEMVGYKEYAYFYQVFKKIEGISPKEYKNRGSEM</sequence>
<feature type="non-terminal residue" evidence="5">
    <location>
        <position position="1"/>
    </location>
</feature>
<evidence type="ECO:0000259" key="4">
    <source>
        <dbReference type="PROSITE" id="PS01124"/>
    </source>
</evidence>
<dbReference type="InterPro" id="IPR018062">
    <property type="entry name" value="HTH_AraC-typ_CS"/>
</dbReference>
<evidence type="ECO:0000256" key="3">
    <source>
        <dbReference type="ARBA" id="ARBA00023163"/>
    </source>
</evidence>
<evidence type="ECO:0000313" key="5">
    <source>
        <dbReference type="EMBL" id="MBW7456135.1"/>
    </source>
</evidence>
<proteinExistence type="predicted"/>